<comment type="caution">
    <text evidence="1">The sequence shown here is derived from an EMBL/GenBank/DDBJ whole genome shotgun (WGS) entry which is preliminary data.</text>
</comment>
<dbReference type="EMBL" id="JAJSON010000025">
    <property type="protein sequence ID" value="MCG9972768.1"/>
    <property type="molecule type" value="Genomic_DNA"/>
</dbReference>
<accession>A0A9X2A9D7</accession>
<evidence type="ECO:0000313" key="2">
    <source>
        <dbReference type="Proteomes" id="UP001139344"/>
    </source>
</evidence>
<name>A0A9X2A9D7_9FLAO</name>
<sequence>MKREIREKLLLADLPEQTEGDYINLKIPEHLEPRCLGYANMFADLEICSNALDKLEKSEDEIITNALFTTIIISYGRCFTDSSSSKTPKLEDKIFKNNPDLENLHKDLMEMRHNFIAHRGFSDHSVGKAFLQISPSKMQGSIKVGHLFTNNFSVEELPRYKALFDFTMLEIRKKFSKAEKHIVQEIFKDLKPGDLKRLVITDYPQ</sequence>
<dbReference type="Proteomes" id="UP001139344">
    <property type="component" value="Unassembled WGS sequence"/>
</dbReference>
<keyword evidence="2" id="KW-1185">Reference proteome</keyword>
<protein>
    <submittedName>
        <fullName evidence="1">Uncharacterized protein</fullName>
    </submittedName>
</protein>
<gene>
    <name evidence="1" type="ORF">LU635_14050</name>
</gene>
<organism evidence="1 2">
    <name type="scientific">Christiangramia crocea</name>
    <dbReference type="NCBI Taxonomy" id="2904124"/>
    <lineage>
        <taxon>Bacteria</taxon>
        <taxon>Pseudomonadati</taxon>
        <taxon>Bacteroidota</taxon>
        <taxon>Flavobacteriia</taxon>
        <taxon>Flavobacteriales</taxon>
        <taxon>Flavobacteriaceae</taxon>
        <taxon>Christiangramia</taxon>
    </lineage>
</organism>
<dbReference type="RefSeq" id="WP_240100124.1">
    <property type="nucleotide sequence ID" value="NZ_JAJSON010000025.1"/>
</dbReference>
<evidence type="ECO:0000313" key="1">
    <source>
        <dbReference type="EMBL" id="MCG9972768.1"/>
    </source>
</evidence>
<dbReference type="AlphaFoldDB" id="A0A9X2A9D7"/>
<proteinExistence type="predicted"/>
<reference evidence="1" key="1">
    <citation type="submission" date="2021-12" db="EMBL/GenBank/DDBJ databases">
        <title>Description of Gramella crocea sp. nov., a new bacterium isolated from activated sludge.</title>
        <authorList>
            <person name="Zhang X."/>
        </authorList>
    </citation>
    <scope>NUCLEOTIDE SEQUENCE</scope>
    <source>
        <strain evidence="1">YB25</strain>
    </source>
</reference>